<sequence>MTFGKILWAALAVCGLLCACGPTPPVQEDPLERARAIHGRVLTLDTHVDIPFEFASDSVDPGVRGPFRVDLPKMAEGGLDGVFWIVYVRQTKARDDSANAAAKRAAMVKFEAIHRAVEEMYPDRIELAYSAADVVRIHAAGKRVAVIGIENGFVIGRDFSLVDRFHELGARYITLAHGGHNDICDSATPRTWDENAAEHGGVSAFGEQVIARMNRAGIMVDVSHISKQSMLDAVRLSRAPVIASHSGARALADHPRNLDDEQLLALRDCGGVLQTVAFGGYVKVDPPEKSAARRALRESHGIGAERQLHSLNVMERADYEARLATIDRAWPPPNVSDLVDHIDYAVDLIGIDHVGISSDFDGGGGVDGWADASETLNVTIELVRRGYDEEKIRKLWGGNLLRVWRETEKVAAQLQAAGEG</sequence>
<dbReference type="Pfam" id="PF01244">
    <property type="entry name" value="Peptidase_M19"/>
    <property type="match status" value="1"/>
</dbReference>
<dbReference type="EMBL" id="UINC01040533">
    <property type="protein sequence ID" value="SVB40544.1"/>
    <property type="molecule type" value="Genomic_DNA"/>
</dbReference>
<dbReference type="PANTHER" id="PTHR10443">
    <property type="entry name" value="MICROSOMAL DIPEPTIDASE"/>
    <property type="match status" value="1"/>
</dbReference>
<evidence type="ECO:0000313" key="1">
    <source>
        <dbReference type="EMBL" id="SVB40544.1"/>
    </source>
</evidence>
<name>A0A382DRG6_9ZZZZ</name>
<organism evidence="1">
    <name type="scientific">marine metagenome</name>
    <dbReference type="NCBI Taxonomy" id="408172"/>
    <lineage>
        <taxon>unclassified sequences</taxon>
        <taxon>metagenomes</taxon>
        <taxon>ecological metagenomes</taxon>
    </lineage>
</organism>
<protein>
    <recommendedName>
        <fullName evidence="2">Membrane dipeptidase</fullName>
    </recommendedName>
</protein>
<proteinExistence type="predicted"/>
<dbReference type="InterPro" id="IPR008257">
    <property type="entry name" value="Pept_M19"/>
</dbReference>
<dbReference type="Gene3D" id="3.20.20.140">
    <property type="entry name" value="Metal-dependent hydrolases"/>
    <property type="match status" value="1"/>
</dbReference>
<dbReference type="GO" id="GO:0070573">
    <property type="term" value="F:metallodipeptidase activity"/>
    <property type="evidence" value="ECO:0007669"/>
    <property type="project" value="InterPro"/>
</dbReference>
<dbReference type="Gene3D" id="1.10.287.650">
    <property type="entry name" value="L27 domain"/>
    <property type="match status" value="1"/>
</dbReference>
<gene>
    <name evidence="1" type="ORF">METZ01_LOCUS193398</name>
</gene>
<dbReference type="PANTHER" id="PTHR10443:SF12">
    <property type="entry name" value="DIPEPTIDASE"/>
    <property type="match status" value="1"/>
</dbReference>
<dbReference type="InterPro" id="IPR032466">
    <property type="entry name" value="Metal_Hydrolase"/>
</dbReference>
<accession>A0A382DRG6</accession>
<evidence type="ECO:0008006" key="2">
    <source>
        <dbReference type="Google" id="ProtNLM"/>
    </source>
</evidence>
<dbReference type="PROSITE" id="PS51257">
    <property type="entry name" value="PROKAR_LIPOPROTEIN"/>
    <property type="match status" value="1"/>
</dbReference>
<dbReference type="SUPFAM" id="SSF51556">
    <property type="entry name" value="Metallo-dependent hydrolases"/>
    <property type="match status" value="1"/>
</dbReference>
<dbReference type="GO" id="GO:0006508">
    <property type="term" value="P:proteolysis"/>
    <property type="evidence" value="ECO:0007669"/>
    <property type="project" value="InterPro"/>
</dbReference>
<dbReference type="PROSITE" id="PS51365">
    <property type="entry name" value="RENAL_DIPEPTIDASE_2"/>
    <property type="match status" value="1"/>
</dbReference>
<reference evidence="1" key="1">
    <citation type="submission" date="2018-05" db="EMBL/GenBank/DDBJ databases">
        <authorList>
            <person name="Lanie J.A."/>
            <person name="Ng W.-L."/>
            <person name="Kazmierczak K.M."/>
            <person name="Andrzejewski T.M."/>
            <person name="Davidsen T.M."/>
            <person name="Wayne K.J."/>
            <person name="Tettelin H."/>
            <person name="Glass J.I."/>
            <person name="Rusch D."/>
            <person name="Podicherti R."/>
            <person name="Tsui H.-C.T."/>
            <person name="Winkler M.E."/>
        </authorList>
    </citation>
    <scope>NUCLEOTIDE SEQUENCE</scope>
</reference>
<dbReference type="AlphaFoldDB" id="A0A382DRG6"/>
<dbReference type="CDD" id="cd01301">
    <property type="entry name" value="rDP_like"/>
    <property type="match status" value="1"/>
</dbReference>